<dbReference type="RefSeq" id="WP_343813927.1">
    <property type="nucleotide sequence ID" value="NZ_BAAADS010000018.1"/>
</dbReference>
<gene>
    <name evidence="5" type="ORF">GCM10009001_26320</name>
</gene>
<keyword evidence="2" id="KW-0680">Restriction system</keyword>
<sequence>MISQEIWPKKKIKRILNIKNGGTPKSSEPSYWEPGEIVWITPEDLSSGHSKINTSKRKISYEGLNNSSANLVKRGSIVLSTRAPIGNIKIVTSPFATNQGCKSLERNNDIDIRYFYYYLSINKEYLNQLGRGTTFLELSNESLKNIELKLPSLPEQVSISNYLDKKTSEIDALIADKEKLISLLEEKRQAVITETVTKGFDPNVKMKDSGIEWIGEIPEYWEVIRLKFLVNNKTHKKKKELELPYVGLENIESNNETILSKISSNEVESESLLFDEGDVLFGKLRPYLKKATRVDFHGCCSSEFLVLASDNSLILSSLLSKLLLSNDFIEYVNSSTYGAKMPRASWEFMSNVYVPLIPIREQKVIIEKLNSFSNGIFNSIKALKKSIHQLKEYRESLIYEAVTGKIDLRDYKQETDSLVAERGVTYGN</sequence>
<protein>
    <recommendedName>
        <fullName evidence="4">Type I restriction modification DNA specificity domain-containing protein</fullName>
    </recommendedName>
</protein>
<dbReference type="Gene3D" id="3.90.220.20">
    <property type="entry name" value="DNA methylase specificity domains"/>
    <property type="match status" value="2"/>
</dbReference>
<keyword evidence="6" id="KW-1185">Reference proteome</keyword>
<evidence type="ECO:0000256" key="3">
    <source>
        <dbReference type="ARBA" id="ARBA00023125"/>
    </source>
</evidence>
<evidence type="ECO:0000313" key="6">
    <source>
        <dbReference type="Proteomes" id="UP001500866"/>
    </source>
</evidence>
<dbReference type="PANTHER" id="PTHR30408">
    <property type="entry name" value="TYPE-1 RESTRICTION ENZYME ECOKI SPECIFICITY PROTEIN"/>
    <property type="match status" value="1"/>
</dbReference>
<keyword evidence="3" id="KW-0238">DNA-binding</keyword>
<dbReference type="InterPro" id="IPR052021">
    <property type="entry name" value="Type-I_RS_S_subunit"/>
</dbReference>
<feature type="domain" description="Type I restriction modification DNA specificity" evidence="4">
    <location>
        <begin position="7"/>
        <end position="175"/>
    </location>
</feature>
<proteinExistence type="inferred from homology"/>
<comment type="caution">
    <text evidence="5">The sequence shown here is derived from an EMBL/GenBank/DDBJ whole genome shotgun (WGS) entry which is preliminary data.</text>
</comment>
<comment type="similarity">
    <text evidence="1">Belongs to the type-I restriction system S methylase family.</text>
</comment>
<organism evidence="5 6">
    <name type="scientific">Virgibacillus siamensis</name>
    <dbReference type="NCBI Taxonomy" id="480071"/>
    <lineage>
        <taxon>Bacteria</taxon>
        <taxon>Bacillati</taxon>
        <taxon>Bacillota</taxon>
        <taxon>Bacilli</taxon>
        <taxon>Bacillales</taxon>
        <taxon>Bacillaceae</taxon>
        <taxon>Virgibacillus</taxon>
    </lineage>
</organism>
<feature type="domain" description="Type I restriction modification DNA specificity" evidence="4">
    <location>
        <begin position="219"/>
        <end position="387"/>
    </location>
</feature>
<dbReference type="Proteomes" id="UP001500866">
    <property type="component" value="Unassembled WGS sequence"/>
</dbReference>
<reference evidence="6" key="1">
    <citation type="journal article" date="2019" name="Int. J. Syst. Evol. Microbiol.">
        <title>The Global Catalogue of Microorganisms (GCM) 10K type strain sequencing project: providing services to taxonomists for standard genome sequencing and annotation.</title>
        <authorList>
            <consortium name="The Broad Institute Genomics Platform"/>
            <consortium name="The Broad Institute Genome Sequencing Center for Infectious Disease"/>
            <person name="Wu L."/>
            <person name="Ma J."/>
        </authorList>
    </citation>
    <scope>NUCLEOTIDE SEQUENCE [LARGE SCALE GENOMIC DNA]</scope>
    <source>
        <strain evidence="6">JCM 15395</strain>
    </source>
</reference>
<dbReference type="InterPro" id="IPR000055">
    <property type="entry name" value="Restrct_endonuc_typeI_TRD"/>
</dbReference>
<evidence type="ECO:0000256" key="1">
    <source>
        <dbReference type="ARBA" id="ARBA00010923"/>
    </source>
</evidence>
<dbReference type="EMBL" id="BAAADS010000018">
    <property type="protein sequence ID" value="GAA0607728.1"/>
    <property type="molecule type" value="Genomic_DNA"/>
</dbReference>
<evidence type="ECO:0000256" key="2">
    <source>
        <dbReference type="ARBA" id="ARBA00022747"/>
    </source>
</evidence>
<dbReference type="CDD" id="cd17279">
    <property type="entry name" value="RMtype1_S_BmuCF2ORF3362P_TRD1-CR1_like"/>
    <property type="match status" value="1"/>
</dbReference>
<dbReference type="SUPFAM" id="SSF116734">
    <property type="entry name" value="DNA methylase specificity domain"/>
    <property type="match status" value="2"/>
</dbReference>
<dbReference type="Pfam" id="PF01420">
    <property type="entry name" value="Methylase_S"/>
    <property type="match status" value="2"/>
</dbReference>
<evidence type="ECO:0000313" key="5">
    <source>
        <dbReference type="EMBL" id="GAA0607728.1"/>
    </source>
</evidence>
<name>A0ABP3RHQ3_9BACI</name>
<dbReference type="PANTHER" id="PTHR30408:SF12">
    <property type="entry name" value="TYPE I RESTRICTION ENZYME MJAVIII SPECIFICITY SUBUNIT"/>
    <property type="match status" value="1"/>
</dbReference>
<evidence type="ECO:0000259" key="4">
    <source>
        <dbReference type="Pfam" id="PF01420"/>
    </source>
</evidence>
<dbReference type="Gene3D" id="1.10.287.1120">
    <property type="entry name" value="Bipartite methylase S protein"/>
    <property type="match status" value="1"/>
</dbReference>
<dbReference type="InterPro" id="IPR044946">
    <property type="entry name" value="Restrct_endonuc_typeI_TRD_sf"/>
</dbReference>
<accession>A0ABP3RHQ3</accession>